<dbReference type="Proteomes" id="UP000236311">
    <property type="component" value="Unassembled WGS sequence"/>
</dbReference>
<accession>A0A2K4ZN95</accession>
<reference evidence="1 2" key="1">
    <citation type="submission" date="2018-01" db="EMBL/GenBank/DDBJ databases">
        <authorList>
            <person name="Gaut B.S."/>
            <person name="Morton B.R."/>
            <person name="Clegg M.T."/>
            <person name="Duvall M.R."/>
        </authorList>
    </citation>
    <scope>NUCLEOTIDE SEQUENCE [LARGE SCALE GENOMIC DNA]</scope>
    <source>
        <strain evidence="1">GP69</strain>
    </source>
</reference>
<gene>
    <name evidence="1" type="ORF">AMURIS_04699</name>
</gene>
<sequence length="561" mass="63674">MRIETIVTSEELSAIRAGRQAEINFQPMTEEVHRHYTELARERANKIMDAESISPEKIPGNCYYISHFGSDEADGRSPESAWQTIERLHRAFETQEVTAGDGVFFERGSEWNSRFHTETMGDYALLLMPGITYSAYGTGRKPVFMNCLSGSGKEKWRETEYPNVWAYTGNAGGRYGDVGNIVCDGGKAYGIKVTPHEPNHPYQPGVKTVDSGMVTNKMEVFHSGDTLFPNPGGLCNNLEFFHDYEAEVLYLYFDRGNPGAYFSEIMISRRGNVLRSEVKSTDIMVDNLCVKYGGSHGMNLVDCENVTIQNCELGWIGGSLQEMTGTVRYGNAIENWGECDGFYIRSCVVYECYDAQLTTQYISGEPACIMQNIEFSGNVLAFSNSPIELWNNNTPEKLGTENENQFLHVRVMDNYMFYSGYQFGHQRPVKNGSFGCLGAKGFYEVFKDTEITDNVMLYSAVMLHYTRSVGYRNSPYGIMLDRNVYAMQKDKKYYAKSCEYPETNEGSARLYPYSREALETLVSLGTEENSVFYWYDSFLFPEEEQGVYLMLNVWDPESGEQ</sequence>
<dbReference type="EMBL" id="OFSM01000035">
    <property type="protein sequence ID" value="SOY31947.1"/>
    <property type="molecule type" value="Genomic_DNA"/>
</dbReference>
<proteinExistence type="predicted"/>
<evidence type="ECO:0008006" key="3">
    <source>
        <dbReference type="Google" id="ProtNLM"/>
    </source>
</evidence>
<dbReference type="InterPro" id="IPR012334">
    <property type="entry name" value="Pectin_lyas_fold"/>
</dbReference>
<protein>
    <recommendedName>
        <fullName evidence="3">Right handed beta helix domain-containing protein</fullName>
    </recommendedName>
</protein>
<keyword evidence="2" id="KW-1185">Reference proteome</keyword>
<dbReference type="OrthoDB" id="3333873at2"/>
<name>A0A2K4ZN95_9FIRM</name>
<organism evidence="1 2">
    <name type="scientific">Acetatifactor muris</name>
    <dbReference type="NCBI Taxonomy" id="879566"/>
    <lineage>
        <taxon>Bacteria</taxon>
        <taxon>Bacillati</taxon>
        <taxon>Bacillota</taxon>
        <taxon>Clostridia</taxon>
        <taxon>Lachnospirales</taxon>
        <taxon>Lachnospiraceae</taxon>
        <taxon>Acetatifactor</taxon>
    </lineage>
</organism>
<dbReference type="AlphaFoldDB" id="A0A2K4ZN95"/>
<dbReference type="Gene3D" id="2.160.20.10">
    <property type="entry name" value="Single-stranded right-handed beta-helix, Pectin lyase-like"/>
    <property type="match status" value="1"/>
</dbReference>
<dbReference type="InterPro" id="IPR011050">
    <property type="entry name" value="Pectin_lyase_fold/virulence"/>
</dbReference>
<evidence type="ECO:0000313" key="1">
    <source>
        <dbReference type="EMBL" id="SOY31947.1"/>
    </source>
</evidence>
<evidence type="ECO:0000313" key="2">
    <source>
        <dbReference type="Proteomes" id="UP000236311"/>
    </source>
</evidence>
<dbReference type="RefSeq" id="WP_103241924.1">
    <property type="nucleotide sequence ID" value="NZ_JANJZD010000037.1"/>
</dbReference>
<dbReference type="SUPFAM" id="SSF51126">
    <property type="entry name" value="Pectin lyase-like"/>
    <property type="match status" value="1"/>
</dbReference>